<proteinExistence type="predicted"/>
<dbReference type="RefSeq" id="WP_116172672.1">
    <property type="nucleotide sequence ID" value="NZ_CP144375.1"/>
</dbReference>
<dbReference type="InterPro" id="IPR054206">
    <property type="entry name" value="DUF6912"/>
</dbReference>
<keyword evidence="2" id="KW-1185">Reference proteome</keyword>
<sequence length="167" mass="17927">MRVFLPATLGMLHQLVSDEEFRPVGGTAFALTPALRESYASGDTEDMEYIAMLDAARASLRLLAAELSENPEALPRRAVIAADVEDVKLRPDLDYSVVKVPGTVTMKMIASVHVDTADAEPAVRAASAVVDAADLGDPDAEFTVGSAEDHALAWYAPQELPFLLELM</sequence>
<comment type="caution">
    <text evidence="1">The sequence shown here is derived from an EMBL/GenBank/DDBJ whole genome shotgun (WGS) entry which is preliminary data.</text>
</comment>
<evidence type="ECO:0000313" key="1">
    <source>
        <dbReference type="EMBL" id="REH55836.1"/>
    </source>
</evidence>
<dbReference type="Proteomes" id="UP000256269">
    <property type="component" value="Unassembled WGS sequence"/>
</dbReference>
<dbReference type="OrthoDB" id="3214389at2"/>
<gene>
    <name evidence="1" type="ORF">BCF44_101862</name>
</gene>
<dbReference type="Pfam" id="PF21853">
    <property type="entry name" value="DUF6912"/>
    <property type="match status" value="1"/>
</dbReference>
<name>A0A3E0IBA7_9PSEU</name>
<accession>A0A3E0IBA7</accession>
<reference evidence="1 2" key="1">
    <citation type="submission" date="2018-08" db="EMBL/GenBank/DDBJ databases">
        <title>Genomic Encyclopedia of Archaeal and Bacterial Type Strains, Phase II (KMG-II): from individual species to whole genera.</title>
        <authorList>
            <person name="Goeker M."/>
        </authorList>
    </citation>
    <scope>NUCLEOTIDE SEQUENCE [LARGE SCALE GENOMIC DNA]</scope>
    <source>
        <strain evidence="1 2">DSM 45791</strain>
    </source>
</reference>
<dbReference type="AlphaFoldDB" id="A0A3E0IBA7"/>
<protein>
    <submittedName>
        <fullName evidence="1">Uncharacterized protein</fullName>
    </submittedName>
</protein>
<evidence type="ECO:0000313" key="2">
    <source>
        <dbReference type="Proteomes" id="UP000256269"/>
    </source>
</evidence>
<dbReference type="EMBL" id="QUNO01000001">
    <property type="protein sequence ID" value="REH55836.1"/>
    <property type="molecule type" value="Genomic_DNA"/>
</dbReference>
<organism evidence="1 2">
    <name type="scientific">Kutzneria buriramensis</name>
    <dbReference type="NCBI Taxonomy" id="1045776"/>
    <lineage>
        <taxon>Bacteria</taxon>
        <taxon>Bacillati</taxon>
        <taxon>Actinomycetota</taxon>
        <taxon>Actinomycetes</taxon>
        <taxon>Pseudonocardiales</taxon>
        <taxon>Pseudonocardiaceae</taxon>
        <taxon>Kutzneria</taxon>
    </lineage>
</organism>